<dbReference type="GO" id="GO:0000150">
    <property type="term" value="F:DNA strand exchange activity"/>
    <property type="evidence" value="ECO:0007669"/>
    <property type="project" value="InterPro"/>
</dbReference>
<dbReference type="Proteomes" id="UP000634660">
    <property type="component" value="Unassembled WGS sequence"/>
</dbReference>
<gene>
    <name evidence="3" type="ORF">GCM10010371_68890</name>
</gene>
<dbReference type="SUPFAM" id="SSF53041">
    <property type="entry name" value="Resolvase-like"/>
    <property type="match status" value="1"/>
</dbReference>
<protein>
    <recommendedName>
        <fullName evidence="5">Resolvase/invertase-type recombinase catalytic domain-containing protein</fullName>
    </recommendedName>
</protein>
<dbReference type="EMBL" id="BMVX01000055">
    <property type="protein sequence ID" value="GGZ99794.1"/>
    <property type="molecule type" value="Genomic_DNA"/>
</dbReference>
<dbReference type="InterPro" id="IPR036162">
    <property type="entry name" value="Resolvase-like_N_sf"/>
</dbReference>
<evidence type="ECO:0000313" key="3">
    <source>
        <dbReference type="EMBL" id="GGZ99794.1"/>
    </source>
</evidence>
<evidence type="ECO:0000313" key="4">
    <source>
        <dbReference type="Proteomes" id="UP000634660"/>
    </source>
</evidence>
<keyword evidence="2" id="KW-0472">Membrane</keyword>
<keyword evidence="2" id="KW-1133">Transmembrane helix</keyword>
<sequence length="98" mass="10165">MTLAAELQAGGIQLELLTSPLTGIYDPGGMGAMFFAVLAVAGHIERNYIREKALEGQVAAVEEGNHGGHHFDASGLQPAGLTLPGCRGPGPCQSLRPR</sequence>
<dbReference type="GO" id="GO:0003677">
    <property type="term" value="F:DNA binding"/>
    <property type="evidence" value="ECO:0007669"/>
    <property type="project" value="InterPro"/>
</dbReference>
<keyword evidence="2" id="KW-0812">Transmembrane</keyword>
<proteinExistence type="predicted"/>
<evidence type="ECO:0008006" key="5">
    <source>
        <dbReference type="Google" id="ProtNLM"/>
    </source>
</evidence>
<dbReference type="AlphaFoldDB" id="A0A918RHW0"/>
<accession>A0A918RHW0</accession>
<evidence type="ECO:0000256" key="2">
    <source>
        <dbReference type="SAM" id="Phobius"/>
    </source>
</evidence>
<comment type="caution">
    <text evidence="3">The sequence shown here is derived from an EMBL/GenBank/DDBJ whole genome shotgun (WGS) entry which is preliminary data.</text>
</comment>
<evidence type="ECO:0000256" key="1">
    <source>
        <dbReference type="SAM" id="MobiDB-lite"/>
    </source>
</evidence>
<reference evidence="3" key="1">
    <citation type="journal article" date="2014" name="Int. J. Syst. Evol. Microbiol.">
        <title>Complete genome sequence of Corynebacterium casei LMG S-19264T (=DSM 44701T), isolated from a smear-ripened cheese.</title>
        <authorList>
            <consortium name="US DOE Joint Genome Institute (JGI-PGF)"/>
            <person name="Walter F."/>
            <person name="Albersmeier A."/>
            <person name="Kalinowski J."/>
            <person name="Ruckert C."/>
        </authorList>
    </citation>
    <scope>NUCLEOTIDE SEQUENCE</scope>
    <source>
        <strain evidence="3">JCM 4834</strain>
    </source>
</reference>
<name>A0A918RHW0_9ACTN</name>
<feature type="transmembrane region" description="Helical" evidence="2">
    <location>
        <begin position="24"/>
        <end position="44"/>
    </location>
</feature>
<reference evidence="3" key="2">
    <citation type="submission" date="2020-09" db="EMBL/GenBank/DDBJ databases">
        <authorList>
            <person name="Sun Q."/>
            <person name="Ohkuma M."/>
        </authorList>
    </citation>
    <scope>NUCLEOTIDE SEQUENCE</scope>
    <source>
        <strain evidence="3">JCM 4834</strain>
    </source>
</reference>
<feature type="region of interest" description="Disordered" evidence="1">
    <location>
        <begin position="65"/>
        <end position="98"/>
    </location>
</feature>
<organism evidence="3 4">
    <name type="scientific">Streptomyces subrutilus</name>
    <dbReference type="NCBI Taxonomy" id="36818"/>
    <lineage>
        <taxon>Bacteria</taxon>
        <taxon>Bacillati</taxon>
        <taxon>Actinomycetota</taxon>
        <taxon>Actinomycetes</taxon>
        <taxon>Kitasatosporales</taxon>
        <taxon>Streptomycetaceae</taxon>
        <taxon>Streptomyces</taxon>
    </lineage>
</organism>